<keyword evidence="2" id="KW-1185">Reference proteome</keyword>
<sequence length="131" mass="13538">MSTAVVPGETKLPAAVPLAGHNRISTQALTSTAQAVAAQHFGVPASAVRVTWSDDQGLLALSLALPVTMPPLGAVVKDPGLVARTGGSVWDRAHAAKPALLKRITYLTGSILSLVDIRVTGIRVQEGSRVK</sequence>
<evidence type="ECO:0000313" key="1">
    <source>
        <dbReference type="EMBL" id="GAA1905469.1"/>
    </source>
</evidence>
<gene>
    <name evidence="1" type="ORF">GCM10009688_06810</name>
</gene>
<protein>
    <submittedName>
        <fullName evidence="1">Uncharacterized protein</fullName>
    </submittedName>
</protein>
<proteinExistence type="predicted"/>
<comment type="caution">
    <text evidence="1">The sequence shown here is derived from an EMBL/GenBank/DDBJ whole genome shotgun (WGS) entry which is preliminary data.</text>
</comment>
<name>A0ABN2NXM5_9MICC</name>
<accession>A0ABN2NXM5</accession>
<dbReference type="Proteomes" id="UP001500784">
    <property type="component" value="Unassembled WGS sequence"/>
</dbReference>
<dbReference type="EMBL" id="BAAALV010000002">
    <property type="protein sequence ID" value="GAA1905469.1"/>
    <property type="molecule type" value="Genomic_DNA"/>
</dbReference>
<reference evidence="1 2" key="1">
    <citation type="journal article" date="2019" name="Int. J. Syst. Evol. Microbiol.">
        <title>The Global Catalogue of Microorganisms (GCM) 10K type strain sequencing project: providing services to taxonomists for standard genome sequencing and annotation.</title>
        <authorList>
            <consortium name="The Broad Institute Genomics Platform"/>
            <consortium name="The Broad Institute Genome Sequencing Center for Infectious Disease"/>
            <person name="Wu L."/>
            <person name="Ma J."/>
        </authorList>
    </citation>
    <scope>NUCLEOTIDE SEQUENCE [LARGE SCALE GENOMIC DNA]</scope>
    <source>
        <strain evidence="1 2">JCM 13316</strain>
    </source>
</reference>
<evidence type="ECO:0000313" key="2">
    <source>
        <dbReference type="Proteomes" id="UP001500784"/>
    </source>
</evidence>
<dbReference type="RefSeq" id="WP_152224868.1">
    <property type="nucleotide sequence ID" value="NZ_BAAALV010000002.1"/>
</dbReference>
<organism evidence="1 2">
    <name type="scientific">Arthrobacter gandavensis</name>
    <dbReference type="NCBI Taxonomy" id="169960"/>
    <lineage>
        <taxon>Bacteria</taxon>
        <taxon>Bacillati</taxon>
        <taxon>Actinomycetota</taxon>
        <taxon>Actinomycetes</taxon>
        <taxon>Micrococcales</taxon>
        <taxon>Micrococcaceae</taxon>
        <taxon>Arthrobacter</taxon>
    </lineage>
</organism>